<dbReference type="AlphaFoldDB" id="A0A9R1VHY2"/>
<evidence type="ECO:0008006" key="3">
    <source>
        <dbReference type="Google" id="ProtNLM"/>
    </source>
</evidence>
<dbReference type="EMBL" id="NBSK02000005">
    <property type="protein sequence ID" value="KAJ0206413.1"/>
    <property type="molecule type" value="Genomic_DNA"/>
</dbReference>
<gene>
    <name evidence="1" type="ORF">LSAT_V11C500261180</name>
</gene>
<evidence type="ECO:0000313" key="2">
    <source>
        <dbReference type="Proteomes" id="UP000235145"/>
    </source>
</evidence>
<name>A0A9R1VHY2_LACSA</name>
<comment type="caution">
    <text evidence="1">The sequence shown here is derived from an EMBL/GenBank/DDBJ whole genome shotgun (WGS) entry which is preliminary data.</text>
</comment>
<sequence>MTDSIPCRDILTLDESKGHSKSTIGIILQHGSTNAKWHISTFTHCTHIIKCSRTILSYAIPRVIPPAITEDYCQPRPYGNLTLSKVIEDFCFMEITNVVDRELEKAMSVYGFEIVQTLNVDIEPYERVKKAMNESK</sequence>
<proteinExistence type="predicted"/>
<reference evidence="1 2" key="1">
    <citation type="journal article" date="2017" name="Nat. Commun.">
        <title>Genome assembly with in vitro proximity ligation data and whole-genome triplication in lettuce.</title>
        <authorList>
            <person name="Reyes-Chin-Wo S."/>
            <person name="Wang Z."/>
            <person name="Yang X."/>
            <person name="Kozik A."/>
            <person name="Arikit S."/>
            <person name="Song C."/>
            <person name="Xia L."/>
            <person name="Froenicke L."/>
            <person name="Lavelle D.O."/>
            <person name="Truco M.J."/>
            <person name="Xia R."/>
            <person name="Zhu S."/>
            <person name="Xu C."/>
            <person name="Xu H."/>
            <person name="Xu X."/>
            <person name="Cox K."/>
            <person name="Korf I."/>
            <person name="Meyers B.C."/>
            <person name="Michelmore R.W."/>
        </authorList>
    </citation>
    <scope>NUCLEOTIDE SEQUENCE [LARGE SCALE GENOMIC DNA]</scope>
    <source>
        <strain evidence="2">cv. Salinas</strain>
        <tissue evidence="1">Seedlings</tissue>
    </source>
</reference>
<evidence type="ECO:0000313" key="1">
    <source>
        <dbReference type="EMBL" id="KAJ0206413.1"/>
    </source>
</evidence>
<dbReference type="Proteomes" id="UP000235145">
    <property type="component" value="Unassembled WGS sequence"/>
</dbReference>
<accession>A0A9R1VHY2</accession>
<keyword evidence="2" id="KW-1185">Reference proteome</keyword>
<organism evidence="1 2">
    <name type="scientific">Lactuca sativa</name>
    <name type="common">Garden lettuce</name>
    <dbReference type="NCBI Taxonomy" id="4236"/>
    <lineage>
        <taxon>Eukaryota</taxon>
        <taxon>Viridiplantae</taxon>
        <taxon>Streptophyta</taxon>
        <taxon>Embryophyta</taxon>
        <taxon>Tracheophyta</taxon>
        <taxon>Spermatophyta</taxon>
        <taxon>Magnoliopsida</taxon>
        <taxon>eudicotyledons</taxon>
        <taxon>Gunneridae</taxon>
        <taxon>Pentapetalae</taxon>
        <taxon>asterids</taxon>
        <taxon>campanulids</taxon>
        <taxon>Asterales</taxon>
        <taxon>Asteraceae</taxon>
        <taxon>Cichorioideae</taxon>
        <taxon>Cichorieae</taxon>
        <taxon>Lactucinae</taxon>
        <taxon>Lactuca</taxon>
    </lineage>
</organism>
<protein>
    <recommendedName>
        <fullName evidence="3">Band 7 domain-containing protein</fullName>
    </recommendedName>
</protein>